<sequence>MSTSVERARRLRRRDRRRRRADCDVRSLADFRRAGHARPARAA</sequence>
<organism evidence="1">
    <name type="scientific">Burkholderia pseudomallei 1710a</name>
    <dbReference type="NCBI Taxonomy" id="320371"/>
    <lineage>
        <taxon>Bacteria</taxon>
        <taxon>Pseudomonadati</taxon>
        <taxon>Pseudomonadota</taxon>
        <taxon>Betaproteobacteria</taxon>
        <taxon>Burkholderiales</taxon>
        <taxon>Burkholderiaceae</taxon>
        <taxon>Burkholderia</taxon>
        <taxon>pseudomallei group</taxon>
    </lineage>
</organism>
<dbReference type="HOGENOM" id="CLU_3230843_0_0_4"/>
<dbReference type="EMBL" id="CM000832">
    <property type="protein sequence ID" value="EET06606.1"/>
    <property type="molecule type" value="Genomic_DNA"/>
</dbReference>
<reference evidence="1" key="1">
    <citation type="submission" date="2009-05" db="EMBL/GenBank/DDBJ databases">
        <authorList>
            <person name="Harkins D.M."/>
            <person name="DeShazer D."/>
            <person name="Woods D.E."/>
            <person name="Brinkac L.M."/>
            <person name="Brown K.A."/>
            <person name="Hung G.C."/>
            <person name="Tuanyok A."/>
            <person name="Zhang B."/>
            <person name="Nierman W.C."/>
        </authorList>
    </citation>
    <scope>NUCLEOTIDE SEQUENCE [LARGE SCALE GENOMIC DNA]</scope>
    <source>
        <strain evidence="1">1710a</strain>
    </source>
</reference>
<proteinExistence type="predicted"/>
<dbReference type="AlphaFoldDB" id="A0A0E1W2T4"/>
<evidence type="ECO:0000313" key="1">
    <source>
        <dbReference type="EMBL" id="EET06606.1"/>
    </source>
</evidence>
<name>A0A0E1W2T4_BURPE</name>
<gene>
    <name evidence="1" type="ORF">BURPS1710A_3789</name>
</gene>
<accession>A0A0E1W2T4</accession>
<protein>
    <submittedName>
        <fullName evidence="1">Uncharacterized protein</fullName>
    </submittedName>
</protein>
<dbReference type="Proteomes" id="UP000001812">
    <property type="component" value="Chromosome I"/>
</dbReference>